<dbReference type="PROSITE" id="PS51257">
    <property type="entry name" value="PROKAR_LIPOPROTEIN"/>
    <property type="match status" value="1"/>
</dbReference>
<dbReference type="Pfam" id="PF03929">
    <property type="entry name" value="PepSY_TM"/>
    <property type="match status" value="1"/>
</dbReference>
<evidence type="ECO:0000313" key="3">
    <source>
        <dbReference type="Proteomes" id="UP001597510"/>
    </source>
</evidence>
<feature type="transmembrane region" description="Helical" evidence="1">
    <location>
        <begin position="346"/>
        <end position="367"/>
    </location>
</feature>
<comment type="caution">
    <text evidence="2">The sequence shown here is derived from an EMBL/GenBank/DDBJ whole genome shotgun (WGS) entry which is preliminary data.</text>
</comment>
<proteinExistence type="predicted"/>
<keyword evidence="3" id="KW-1185">Reference proteome</keyword>
<dbReference type="PANTHER" id="PTHR34219">
    <property type="entry name" value="IRON-REGULATED INNER MEMBRANE PROTEIN-RELATED"/>
    <property type="match status" value="1"/>
</dbReference>
<dbReference type="EMBL" id="JBHULC010000009">
    <property type="protein sequence ID" value="MFD2521200.1"/>
    <property type="molecule type" value="Genomic_DNA"/>
</dbReference>
<accession>A0ABW5J8H9</accession>
<dbReference type="InterPro" id="IPR005625">
    <property type="entry name" value="PepSY-ass_TM"/>
</dbReference>
<feature type="transmembrane region" description="Helical" evidence="1">
    <location>
        <begin position="12"/>
        <end position="34"/>
    </location>
</feature>
<dbReference type="Proteomes" id="UP001597510">
    <property type="component" value="Unassembled WGS sequence"/>
</dbReference>
<keyword evidence="1" id="KW-1133">Transmembrane helix</keyword>
<name>A0ABW5J8H9_9BACT</name>
<feature type="transmembrane region" description="Helical" evidence="1">
    <location>
        <begin position="141"/>
        <end position="161"/>
    </location>
</feature>
<organism evidence="2 3">
    <name type="scientific">Emticicia soli</name>
    <dbReference type="NCBI Taxonomy" id="2027878"/>
    <lineage>
        <taxon>Bacteria</taxon>
        <taxon>Pseudomonadati</taxon>
        <taxon>Bacteroidota</taxon>
        <taxon>Cytophagia</taxon>
        <taxon>Cytophagales</taxon>
        <taxon>Leadbetterellaceae</taxon>
        <taxon>Emticicia</taxon>
    </lineage>
</organism>
<evidence type="ECO:0000256" key="1">
    <source>
        <dbReference type="SAM" id="Phobius"/>
    </source>
</evidence>
<feature type="transmembrane region" description="Helical" evidence="1">
    <location>
        <begin position="191"/>
        <end position="214"/>
    </location>
</feature>
<dbReference type="PANTHER" id="PTHR34219:SF3">
    <property type="entry name" value="BLL7967 PROTEIN"/>
    <property type="match status" value="1"/>
</dbReference>
<sequence length="395" mass="45073">MTVKKAVGKIHLWLGLTSGLVVFIVSITGCIYAFQSEIQDLTQSYRYIEVEKKPMLPPSAIKAIVEKAVPNKVIHSVTYERPGRAAIATIYHYEPSYYYLAYVNPYSGEVLKVKNMDEDFFRIILDGHFYLWLPDAIGQPVVATATLIFLILTITGMILWWPKNKSAAKQRFSIKWNARWRRVNYDLHNVLGFYATWVLIILGVTGLVWGFQWFSKAYYYTLSGGKTQTEYYEPESATPSAATLTLQENTPAIDRIWKKIIAETPGAKTIEVHPPETEKSTIVTATTTDVDVYWKHDYRYFDQYTLNEVSVKHAFGRLESISTADKIFRMNYDIHTGGIFGFAGKLLAFFASLIAASLPVTGAYIWWGRRKKTSKAVVASETRHKKVFDEKYSVK</sequence>
<evidence type="ECO:0000313" key="2">
    <source>
        <dbReference type="EMBL" id="MFD2521200.1"/>
    </source>
</evidence>
<keyword evidence="1" id="KW-0472">Membrane</keyword>
<keyword evidence="1" id="KW-0812">Transmembrane</keyword>
<dbReference type="RefSeq" id="WP_340237292.1">
    <property type="nucleotide sequence ID" value="NZ_JBBEWC010000007.1"/>
</dbReference>
<gene>
    <name evidence="2" type="ORF">ACFSR2_09915</name>
</gene>
<protein>
    <submittedName>
        <fullName evidence="2">PepSY-associated TM helix domain-containing protein</fullName>
    </submittedName>
</protein>
<reference evidence="3" key="1">
    <citation type="journal article" date="2019" name="Int. J. Syst. Evol. Microbiol.">
        <title>The Global Catalogue of Microorganisms (GCM) 10K type strain sequencing project: providing services to taxonomists for standard genome sequencing and annotation.</title>
        <authorList>
            <consortium name="The Broad Institute Genomics Platform"/>
            <consortium name="The Broad Institute Genome Sequencing Center for Infectious Disease"/>
            <person name="Wu L."/>
            <person name="Ma J."/>
        </authorList>
    </citation>
    <scope>NUCLEOTIDE SEQUENCE [LARGE SCALE GENOMIC DNA]</scope>
    <source>
        <strain evidence="3">KCTC 52344</strain>
    </source>
</reference>